<organism evidence="1 2">
    <name type="scientific">Jiella pelagia</name>
    <dbReference type="NCBI Taxonomy" id="2986949"/>
    <lineage>
        <taxon>Bacteria</taxon>
        <taxon>Pseudomonadati</taxon>
        <taxon>Pseudomonadota</taxon>
        <taxon>Alphaproteobacteria</taxon>
        <taxon>Hyphomicrobiales</taxon>
        <taxon>Aurantimonadaceae</taxon>
        <taxon>Jiella</taxon>
    </lineage>
</organism>
<name>A0ABY7BV75_9HYPH</name>
<reference evidence="1" key="1">
    <citation type="submission" date="2022-12" db="EMBL/GenBank/DDBJ databases">
        <title>Jiella pelagia sp. nov., isolated from phosphonate enriched culture of Northwest Pacific surface seawater.</title>
        <authorList>
            <person name="Shin D.Y."/>
            <person name="Hwang C.Y."/>
        </authorList>
    </citation>
    <scope>NUCLEOTIDE SEQUENCE</scope>
    <source>
        <strain evidence="1">HL-NP1</strain>
    </source>
</reference>
<keyword evidence="2" id="KW-1185">Reference proteome</keyword>
<evidence type="ECO:0000313" key="1">
    <source>
        <dbReference type="EMBL" id="WAP67232.1"/>
    </source>
</evidence>
<gene>
    <name evidence="1" type="ORF">OH818_16785</name>
</gene>
<accession>A0ABY7BV75</accession>
<dbReference type="RefSeq" id="WP_268879684.1">
    <property type="nucleotide sequence ID" value="NZ_CP114029.1"/>
</dbReference>
<evidence type="ECO:0000313" key="2">
    <source>
        <dbReference type="Proteomes" id="UP001164020"/>
    </source>
</evidence>
<dbReference type="EMBL" id="CP114029">
    <property type="protein sequence ID" value="WAP67232.1"/>
    <property type="molecule type" value="Genomic_DNA"/>
</dbReference>
<dbReference type="Proteomes" id="UP001164020">
    <property type="component" value="Chromosome"/>
</dbReference>
<sequence length="45" mass="5258">MSLWQFQAYQQGYRRAHMSEDERAKDMSEDEFEALGGILDQFQGG</sequence>
<protein>
    <submittedName>
        <fullName evidence="1">Uncharacterized protein</fullName>
    </submittedName>
</protein>
<proteinExistence type="predicted"/>